<comment type="caution">
    <text evidence="1">The sequence shown here is derived from an EMBL/GenBank/DDBJ whole genome shotgun (WGS) entry which is preliminary data.</text>
</comment>
<sequence>MSHVAELIKEAAKLDMLDRAELVSSLLEDLDPCPRHVSDEEALQRFHDLKSGNVKGLSEADFWKACGRK</sequence>
<reference evidence="1 2" key="1">
    <citation type="submission" date="2020-08" db="EMBL/GenBank/DDBJ databases">
        <title>Genomic Encyclopedia of Type Strains, Phase IV (KMG-IV): sequencing the most valuable type-strain genomes for metagenomic binning, comparative biology and taxonomic classification.</title>
        <authorList>
            <person name="Goeker M."/>
        </authorList>
    </citation>
    <scope>NUCLEOTIDE SEQUENCE [LARGE SCALE GENOMIC DNA]</scope>
    <source>
        <strain evidence="1 2">DSM 12251</strain>
    </source>
</reference>
<dbReference type="RefSeq" id="WP_184213123.1">
    <property type="nucleotide sequence ID" value="NZ_JACHIF010000014.1"/>
</dbReference>
<dbReference type="Proteomes" id="UP000534294">
    <property type="component" value="Unassembled WGS sequence"/>
</dbReference>
<evidence type="ECO:0000313" key="1">
    <source>
        <dbReference type="EMBL" id="MBB5040497.1"/>
    </source>
</evidence>
<gene>
    <name evidence="1" type="ORF">HNQ64_004783</name>
</gene>
<dbReference type="EMBL" id="JACHIF010000014">
    <property type="protein sequence ID" value="MBB5040497.1"/>
    <property type="molecule type" value="Genomic_DNA"/>
</dbReference>
<proteinExistence type="predicted"/>
<evidence type="ECO:0000313" key="2">
    <source>
        <dbReference type="Proteomes" id="UP000534294"/>
    </source>
</evidence>
<accession>A0A7W7YQV8</accession>
<organism evidence="1 2">
    <name type="scientific">Prosthecobacter dejongeii</name>
    <dbReference type="NCBI Taxonomy" id="48465"/>
    <lineage>
        <taxon>Bacteria</taxon>
        <taxon>Pseudomonadati</taxon>
        <taxon>Verrucomicrobiota</taxon>
        <taxon>Verrucomicrobiia</taxon>
        <taxon>Verrucomicrobiales</taxon>
        <taxon>Verrucomicrobiaceae</taxon>
        <taxon>Prosthecobacter</taxon>
    </lineage>
</organism>
<dbReference type="AlphaFoldDB" id="A0A7W7YQV8"/>
<keyword evidence="2" id="KW-1185">Reference proteome</keyword>
<name>A0A7W7YQV8_9BACT</name>
<protein>
    <submittedName>
        <fullName evidence="1">Uncharacterized protein</fullName>
    </submittedName>
</protein>